<gene>
    <name evidence="2" type="ORF">DACRYDRAFT_20690</name>
</gene>
<sequence>MERFFLPQGMNEVLVGLGILPIVRPKGQLKTPAACTRRQADFDAASVDRLLSLLEKESLLANWTLFARETAFQTGLELVSSAHSPEEQEALEQILEGAWGDHVWLGPHLDVYEGAIHLLYAALRRRGRSYAREPRFLAIQCWENQLGRQNWRTHINLHDWDASRSLPLRLGPSVSPAVRLQPFCWPPWLSSEEVPLLGCPSFDREFKFLSDFLIKGFCDSPNDYTTWVRLAESYSNSKGRTLFTAFDSPGSQRSDDPTPLMATSRTNFRLAEDRRDRTERNNRITWEIHCSRSPERRTDSNWRHPSREREAPAIHQTSSG</sequence>
<accession>M5G5L2</accession>
<dbReference type="Proteomes" id="UP000030653">
    <property type="component" value="Unassembled WGS sequence"/>
</dbReference>
<evidence type="ECO:0000256" key="1">
    <source>
        <dbReference type="SAM" id="MobiDB-lite"/>
    </source>
</evidence>
<keyword evidence="3" id="KW-1185">Reference proteome</keyword>
<proteinExistence type="predicted"/>
<dbReference type="GeneID" id="63687100"/>
<organism evidence="2 3">
    <name type="scientific">Dacryopinax primogenitus (strain DJM 731)</name>
    <name type="common">Brown rot fungus</name>
    <dbReference type="NCBI Taxonomy" id="1858805"/>
    <lineage>
        <taxon>Eukaryota</taxon>
        <taxon>Fungi</taxon>
        <taxon>Dikarya</taxon>
        <taxon>Basidiomycota</taxon>
        <taxon>Agaricomycotina</taxon>
        <taxon>Dacrymycetes</taxon>
        <taxon>Dacrymycetales</taxon>
        <taxon>Dacrymycetaceae</taxon>
        <taxon>Dacryopinax</taxon>
    </lineage>
</organism>
<dbReference type="AlphaFoldDB" id="M5G5L2"/>
<dbReference type="HOGENOM" id="CLU_868843_0_0_1"/>
<dbReference type="RefSeq" id="XP_040630883.1">
    <property type="nucleotide sequence ID" value="XM_040772038.1"/>
</dbReference>
<name>M5G5L2_DACPD</name>
<dbReference type="EMBL" id="JH795858">
    <property type="protein sequence ID" value="EJU03989.1"/>
    <property type="molecule type" value="Genomic_DNA"/>
</dbReference>
<protein>
    <submittedName>
        <fullName evidence="2">Uncharacterized protein</fullName>
    </submittedName>
</protein>
<feature type="compositionally biased region" description="Basic and acidic residues" evidence="1">
    <location>
        <begin position="292"/>
        <end position="312"/>
    </location>
</feature>
<dbReference type="STRING" id="1858805.M5G5L2"/>
<evidence type="ECO:0000313" key="3">
    <source>
        <dbReference type="Proteomes" id="UP000030653"/>
    </source>
</evidence>
<feature type="region of interest" description="Disordered" evidence="1">
    <location>
        <begin position="292"/>
        <end position="320"/>
    </location>
</feature>
<evidence type="ECO:0000313" key="2">
    <source>
        <dbReference type="EMBL" id="EJU03989.1"/>
    </source>
</evidence>
<reference evidence="2 3" key="1">
    <citation type="journal article" date="2012" name="Science">
        <title>The Paleozoic origin of enzymatic lignin decomposition reconstructed from 31 fungal genomes.</title>
        <authorList>
            <person name="Floudas D."/>
            <person name="Binder M."/>
            <person name="Riley R."/>
            <person name="Barry K."/>
            <person name="Blanchette R.A."/>
            <person name="Henrissat B."/>
            <person name="Martinez A.T."/>
            <person name="Otillar R."/>
            <person name="Spatafora J.W."/>
            <person name="Yadav J.S."/>
            <person name="Aerts A."/>
            <person name="Benoit I."/>
            <person name="Boyd A."/>
            <person name="Carlson A."/>
            <person name="Copeland A."/>
            <person name="Coutinho P.M."/>
            <person name="de Vries R.P."/>
            <person name="Ferreira P."/>
            <person name="Findley K."/>
            <person name="Foster B."/>
            <person name="Gaskell J."/>
            <person name="Glotzer D."/>
            <person name="Gorecki P."/>
            <person name="Heitman J."/>
            <person name="Hesse C."/>
            <person name="Hori C."/>
            <person name="Igarashi K."/>
            <person name="Jurgens J.A."/>
            <person name="Kallen N."/>
            <person name="Kersten P."/>
            <person name="Kohler A."/>
            <person name="Kuees U."/>
            <person name="Kumar T.K.A."/>
            <person name="Kuo A."/>
            <person name="LaButti K."/>
            <person name="Larrondo L.F."/>
            <person name="Lindquist E."/>
            <person name="Ling A."/>
            <person name="Lombard V."/>
            <person name="Lucas S."/>
            <person name="Lundell T."/>
            <person name="Martin R."/>
            <person name="McLaughlin D.J."/>
            <person name="Morgenstern I."/>
            <person name="Morin E."/>
            <person name="Murat C."/>
            <person name="Nagy L.G."/>
            <person name="Nolan M."/>
            <person name="Ohm R.A."/>
            <person name="Patyshakuliyeva A."/>
            <person name="Rokas A."/>
            <person name="Ruiz-Duenas F.J."/>
            <person name="Sabat G."/>
            <person name="Salamov A."/>
            <person name="Samejima M."/>
            <person name="Schmutz J."/>
            <person name="Slot J.C."/>
            <person name="St John F."/>
            <person name="Stenlid J."/>
            <person name="Sun H."/>
            <person name="Sun S."/>
            <person name="Syed K."/>
            <person name="Tsang A."/>
            <person name="Wiebenga A."/>
            <person name="Young D."/>
            <person name="Pisabarro A."/>
            <person name="Eastwood D.C."/>
            <person name="Martin F."/>
            <person name="Cullen D."/>
            <person name="Grigoriev I.V."/>
            <person name="Hibbett D.S."/>
        </authorList>
    </citation>
    <scope>NUCLEOTIDE SEQUENCE [LARGE SCALE GENOMIC DNA]</scope>
    <source>
        <strain evidence="2 3">DJM-731 SS1</strain>
    </source>
</reference>